<evidence type="ECO:0000256" key="2">
    <source>
        <dbReference type="ARBA" id="ARBA00022475"/>
    </source>
</evidence>
<dbReference type="PANTHER" id="PTHR30572:SF4">
    <property type="entry name" value="ABC TRANSPORTER PERMEASE YTRF"/>
    <property type="match status" value="1"/>
</dbReference>
<keyword evidence="5 7" id="KW-0472">Membrane</keyword>
<evidence type="ECO:0000313" key="10">
    <source>
        <dbReference type="EMBL" id="GIH03563.1"/>
    </source>
</evidence>
<dbReference type="InterPro" id="IPR025857">
    <property type="entry name" value="MacB_PCD"/>
</dbReference>
<dbReference type="PANTHER" id="PTHR30572">
    <property type="entry name" value="MEMBRANE COMPONENT OF TRANSPORTER-RELATED"/>
    <property type="match status" value="1"/>
</dbReference>
<dbReference type="GO" id="GO:0005886">
    <property type="term" value="C:plasma membrane"/>
    <property type="evidence" value="ECO:0007669"/>
    <property type="project" value="UniProtKB-SubCell"/>
</dbReference>
<feature type="transmembrane region" description="Helical" evidence="7">
    <location>
        <begin position="317"/>
        <end position="345"/>
    </location>
</feature>
<protein>
    <submittedName>
        <fullName evidence="10">ABC transporter permease</fullName>
    </submittedName>
</protein>
<organism evidence="10 11">
    <name type="scientific">Rhizocola hellebori</name>
    <dbReference type="NCBI Taxonomy" id="1392758"/>
    <lineage>
        <taxon>Bacteria</taxon>
        <taxon>Bacillati</taxon>
        <taxon>Actinomycetota</taxon>
        <taxon>Actinomycetes</taxon>
        <taxon>Micromonosporales</taxon>
        <taxon>Micromonosporaceae</taxon>
        <taxon>Rhizocola</taxon>
    </lineage>
</organism>
<keyword evidence="2" id="KW-1003">Cell membrane</keyword>
<sequence length="395" mass="41539">MKSRLLPADVYRVGVAGLRTRPLRVVLSALGIAIGIAAMVCVIGITGSSRAELDRKLAELGTNLLKVSPGQDIHGRPSHLPPESVDMVSRIGPVTSATATGLLEQAVYRNDRMSVGETGNLTVLAARTDLLETVGAKVGSGVWLNDATSGYPVVVLGKQAAARLGVVRPSVQAQVWLGGQWFTVIGILGEAVLTPELDYAALVGWTAAKSYLRFDGYPTTIYTRTRDDAVLAVQGVLGRTANPEHPNEVRVSRPSDALTARQAADKTLTGLLLGLGVVALLVGGVGVANTMVISVLERRAEIGLRRSLGATRRHIRAQFLVESLLLSLFGGIGGVLLGIVLTTAYASYQRWPVVVPAWASLGSVLATVVIGVFAGFYPAWRASRLSPTEALASPG</sequence>
<feature type="domain" description="MacB-like periplasmic core" evidence="9">
    <location>
        <begin position="26"/>
        <end position="230"/>
    </location>
</feature>
<reference evidence="10" key="1">
    <citation type="submission" date="2021-01" db="EMBL/GenBank/DDBJ databases">
        <title>Whole genome shotgun sequence of Rhizocola hellebori NBRC 109834.</title>
        <authorList>
            <person name="Komaki H."/>
            <person name="Tamura T."/>
        </authorList>
    </citation>
    <scope>NUCLEOTIDE SEQUENCE</scope>
    <source>
        <strain evidence="10">NBRC 109834</strain>
    </source>
</reference>
<name>A0A8J3Q5A7_9ACTN</name>
<evidence type="ECO:0000256" key="6">
    <source>
        <dbReference type="ARBA" id="ARBA00038076"/>
    </source>
</evidence>
<evidence type="ECO:0000259" key="9">
    <source>
        <dbReference type="Pfam" id="PF12704"/>
    </source>
</evidence>
<evidence type="ECO:0000313" key="11">
    <source>
        <dbReference type="Proteomes" id="UP000612899"/>
    </source>
</evidence>
<feature type="domain" description="ABC3 transporter permease C-terminal" evidence="8">
    <location>
        <begin position="275"/>
        <end position="387"/>
    </location>
</feature>
<dbReference type="Pfam" id="PF12704">
    <property type="entry name" value="MacB_PCD"/>
    <property type="match status" value="1"/>
</dbReference>
<dbReference type="InterPro" id="IPR003838">
    <property type="entry name" value="ABC3_permease_C"/>
</dbReference>
<evidence type="ECO:0000256" key="3">
    <source>
        <dbReference type="ARBA" id="ARBA00022692"/>
    </source>
</evidence>
<dbReference type="Proteomes" id="UP000612899">
    <property type="component" value="Unassembled WGS sequence"/>
</dbReference>
<dbReference type="EMBL" id="BONY01000008">
    <property type="protein sequence ID" value="GIH03563.1"/>
    <property type="molecule type" value="Genomic_DNA"/>
</dbReference>
<keyword evidence="4 7" id="KW-1133">Transmembrane helix</keyword>
<accession>A0A8J3Q5A7</accession>
<keyword evidence="3 7" id="KW-0812">Transmembrane</keyword>
<feature type="transmembrane region" description="Helical" evidence="7">
    <location>
        <begin position="271"/>
        <end position="296"/>
    </location>
</feature>
<evidence type="ECO:0000259" key="8">
    <source>
        <dbReference type="Pfam" id="PF02687"/>
    </source>
</evidence>
<proteinExistence type="inferred from homology"/>
<dbReference type="Pfam" id="PF02687">
    <property type="entry name" value="FtsX"/>
    <property type="match status" value="1"/>
</dbReference>
<evidence type="ECO:0000256" key="5">
    <source>
        <dbReference type="ARBA" id="ARBA00023136"/>
    </source>
</evidence>
<keyword evidence="11" id="KW-1185">Reference proteome</keyword>
<feature type="transmembrane region" description="Helical" evidence="7">
    <location>
        <begin position="25"/>
        <end position="45"/>
    </location>
</feature>
<evidence type="ECO:0000256" key="1">
    <source>
        <dbReference type="ARBA" id="ARBA00004651"/>
    </source>
</evidence>
<comment type="subcellular location">
    <subcellularLocation>
        <location evidence="1">Cell membrane</location>
        <topology evidence="1">Multi-pass membrane protein</topology>
    </subcellularLocation>
</comment>
<dbReference type="InterPro" id="IPR050250">
    <property type="entry name" value="Macrolide_Exporter_MacB"/>
</dbReference>
<evidence type="ECO:0000256" key="7">
    <source>
        <dbReference type="SAM" id="Phobius"/>
    </source>
</evidence>
<dbReference type="AlphaFoldDB" id="A0A8J3Q5A7"/>
<feature type="transmembrane region" description="Helical" evidence="7">
    <location>
        <begin position="357"/>
        <end position="377"/>
    </location>
</feature>
<dbReference type="RefSeq" id="WP_239123541.1">
    <property type="nucleotide sequence ID" value="NZ_BONY01000008.1"/>
</dbReference>
<evidence type="ECO:0000256" key="4">
    <source>
        <dbReference type="ARBA" id="ARBA00022989"/>
    </source>
</evidence>
<comment type="similarity">
    <text evidence="6">Belongs to the ABC-4 integral membrane protein family.</text>
</comment>
<gene>
    <name evidence="10" type="ORF">Rhe02_16300</name>
</gene>
<comment type="caution">
    <text evidence="10">The sequence shown here is derived from an EMBL/GenBank/DDBJ whole genome shotgun (WGS) entry which is preliminary data.</text>
</comment>
<dbReference type="GO" id="GO:0022857">
    <property type="term" value="F:transmembrane transporter activity"/>
    <property type="evidence" value="ECO:0007669"/>
    <property type="project" value="TreeGrafter"/>
</dbReference>